<dbReference type="Pfam" id="PF00583">
    <property type="entry name" value="Acetyltransf_1"/>
    <property type="match status" value="1"/>
</dbReference>
<protein>
    <recommendedName>
        <fullName evidence="3 10">4-diphosphocytidyl-2-C-methyl-D-erythritol kinase</fullName>
        <shortName evidence="10">CMK</shortName>
        <ecNumber evidence="2 10">2.7.1.148</ecNumber>
    </recommendedName>
    <alternativeName>
        <fullName evidence="9 10">4-(cytidine-5'-diphospho)-2-C-methyl-D-erythritol kinase</fullName>
    </alternativeName>
</protein>
<evidence type="ECO:0000256" key="6">
    <source>
        <dbReference type="ARBA" id="ARBA00022777"/>
    </source>
</evidence>
<comment type="similarity">
    <text evidence="1 10">Belongs to the GHMP kinase family. IspE subfamily.</text>
</comment>
<dbReference type="Proteomes" id="UP001556170">
    <property type="component" value="Unassembled WGS sequence"/>
</dbReference>
<evidence type="ECO:0000313" key="13">
    <source>
        <dbReference type="Proteomes" id="UP001556170"/>
    </source>
</evidence>
<keyword evidence="7 10" id="KW-0067">ATP-binding</keyword>
<feature type="active site" evidence="10">
    <location>
        <position position="185"/>
    </location>
</feature>
<evidence type="ECO:0000256" key="8">
    <source>
        <dbReference type="ARBA" id="ARBA00023229"/>
    </source>
</evidence>
<dbReference type="CDD" id="cd04301">
    <property type="entry name" value="NAT_SF"/>
    <property type="match status" value="1"/>
</dbReference>
<evidence type="ECO:0000259" key="11">
    <source>
        <dbReference type="PROSITE" id="PS51186"/>
    </source>
</evidence>
<dbReference type="PROSITE" id="PS51186">
    <property type="entry name" value="GNAT"/>
    <property type="match status" value="1"/>
</dbReference>
<feature type="domain" description="N-acetyltransferase" evidence="11">
    <location>
        <begin position="3"/>
        <end position="153"/>
    </location>
</feature>
<comment type="catalytic activity">
    <reaction evidence="10">
        <text>4-CDP-2-C-methyl-D-erythritol + ATP = 4-CDP-2-C-methyl-D-erythritol 2-phosphate + ADP + H(+)</text>
        <dbReference type="Rhea" id="RHEA:18437"/>
        <dbReference type="ChEBI" id="CHEBI:15378"/>
        <dbReference type="ChEBI" id="CHEBI:30616"/>
        <dbReference type="ChEBI" id="CHEBI:57823"/>
        <dbReference type="ChEBI" id="CHEBI:57919"/>
        <dbReference type="ChEBI" id="CHEBI:456216"/>
        <dbReference type="EC" id="2.7.1.148"/>
    </reaction>
</comment>
<evidence type="ECO:0000256" key="7">
    <source>
        <dbReference type="ARBA" id="ARBA00022840"/>
    </source>
</evidence>
<gene>
    <name evidence="10 12" type="primary">ispE</name>
    <name evidence="12" type="ORF">ABQJ56_12070</name>
</gene>
<dbReference type="EC" id="2.7.1.148" evidence="2 10"/>
<keyword evidence="13" id="KW-1185">Reference proteome</keyword>
<dbReference type="SUPFAM" id="SSF55060">
    <property type="entry name" value="GHMP Kinase, C-terminal domain"/>
    <property type="match status" value="1"/>
</dbReference>
<evidence type="ECO:0000256" key="1">
    <source>
        <dbReference type="ARBA" id="ARBA00009684"/>
    </source>
</evidence>
<keyword evidence="5 10" id="KW-0547">Nucleotide-binding</keyword>
<dbReference type="EMBL" id="JBFOHL010000010">
    <property type="protein sequence ID" value="MEW9624957.1"/>
    <property type="molecule type" value="Genomic_DNA"/>
</dbReference>
<dbReference type="InterPro" id="IPR006204">
    <property type="entry name" value="GHMP_kinase_N_dom"/>
</dbReference>
<keyword evidence="6 10" id="KW-0418">Kinase</keyword>
<dbReference type="InterPro" id="IPR036554">
    <property type="entry name" value="GHMP_kinase_C_sf"/>
</dbReference>
<sequence>MSCTIVPARLDQADTLRDIERAAQELFRGHPAWPSYAAAPMDAQALAEAIVAGHVWVALDEDGRAAGFVGVAVEDGEIGIAEIDVLPSHGRRGIGAALLEHACAWAAESGYPSVVLGTLSDVPWNAPFYARHGFEAIDPRQYTPALVEHHAHDRERGFPMHLRVFMRRRLQASSEGWTRWPAPAKLNLFLRITGRRADGYHELQTVFRLLDWGDELRLRVRGDGAIRRVTDVPGVPAESDLVVRAARLLREHAGVAPGAEIGLEKRIPMGGGLGGGSSDAATVLVALNHLWRCRLDEDALAELGRRLGADVPVFVRGRSAWAEGVGERLTPLALPRRHYVVLDPHEHVPTTALFQAPELTRNAPPATISSFVSGETTENAFTPVVRKRHPRVAAALDWLGRHGPARLSGSGGCMFLETATREQAEAVAAQCPSEFGAHVANGVSRSPLLAALDRHHAASAGAKTS</sequence>
<keyword evidence="4 10" id="KW-0808">Transferase</keyword>
<dbReference type="InterPro" id="IPR004424">
    <property type="entry name" value="IspE"/>
</dbReference>
<dbReference type="Gene3D" id="3.30.230.10">
    <property type="match status" value="1"/>
</dbReference>
<name>A0ABV3QQW1_9GAMM</name>
<feature type="active site" evidence="10">
    <location>
        <position position="310"/>
    </location>
</feature>
<dbReference type="Gene3D" id="3.30.70.890">
    <property type="entry name" value="GHMP kinase, C-terminal domain"/>
    <property type="match status" value="1"/>
</dbReference>
<feature type="binding site" evidence="10">
    <location>
        <begin position="268"/>
        <end position="278"/>
    </location>
    <ligand>
        <name>ATP</name>
        <dbReference type="ChEBI" id="CHEBI:30616"/>
    </ligand>
</feature>
<accession>A0ABV3QQW1</accession>
<dbReference type="InterPro" id="IPR000182">
    <property type="entry name" value="GNAT_dom"/>
</dbReference>
<evidence type="ECO:0000256" key="2">
    <source>
        <dbReference type="ARBA" id="ARBA00012052"/>
    </source>
</evidence>
<evidence type="ECO:0000256" key="3">
    <source>
        <dbReference type="ARBA" id="ARBA00017473"/>
    </source>
</evidence>
<dbReference type="Gene3D" id="3.40.630.30">
    <property type="match status" value="1"/>
</dbReference>
<dbReference type="RefSeq" id="WP_367845250.1">
    <property type="nucleotide sequence ID" value="NZ_JBFOHL010000010.1"/>
</dbReference>
<dbReference type="Pfam" id="PF00288">
    <property type="entry name" value="GHMP_kinases_N"/>
    <property type="match status" value="1"/>
</dbReference>
<dbReference type="GO" id="GO:0050515">
    <property type="term" value="F:4-(cytidine 5'-diphospho)-2-C-methyl-D-erythritol kinase activity"/>
    <property type="evidence" value="ECO:0007669"/>
    <property type="project" value="UniProtKB-EC"/>
</dbReference>
<organism evidence="12 13">
    <name type="scientific">Rhodanobacter geophilus</name>
    <dbReference type="NCBI Taxonomy" id="3162488"/>
    <lineage>
        <taxon>Bacteria</taxon>
        <taxon>Pseudomonadati</taxon>
        <taxon>Pseudomonadota</taxon>
        <taxon>Gammaproteobacteria</taxon>
        <taxon>Lysobacterales</taxon>
        <taxon>Rhodanobacteraceae</taxon>
        <taxon>Rhodanobacter</taxon>
    </lineage>
</organism>
<comment type="pathway">
    <text evidence="10">Isoprenoid biosynthesis; isopentenyl diphosphate biosynthesis via DXP pathway; isopentenyl diphosphate from 1-deoxy-D-xylulose 5-phosphate: step 3/6.</text>
</comment>
<keyword evidence="8 10" id="KW-0414">Isoprene biosynthesis</keyword>
<evidence type="ECO:0000256" key="9">
    <source>
        <dbReference type="ARBA" id="ARBA00032554"/>
    </source>
</evidence>
<dbReference type="PANTHER" id="PTHR43527:SF2">
    <property type="entry name" value="4-DIPHOSPHOCYTIDYL-2-C-METHYL-D-ERYTHRITOL KINASE, CHLOROPLASTIC"/>
    <property type="match status" value="1"/>
</dbReference>
<dbReference type="Pfam" id="PF08544">
    <property type="entry name" value="GHMP_kinases_C"/>
    <property type="match status" value="1"/>
</dbReference>
<dbReference type="InterPro" id="IPR014721">
    <property type="entry name" value="Ribsml_uS5_D2-typ_fold_subgr"/>
</dbReference>
<proteinExistence type="inferred from homology"/>
<dbReference type="SUPFAM" id="SSF55729">
    <property type="entry name" value="Acyl-CoA N-acyltransferases (Nat)"/>
    <property type="match status" value="1"/>
</dbReference>
<dbReference type="InterPro" id="IPR020568">
    <property type="entry name" value="Ribosomal_Su5_D2-typ_SF"/>
</dbReference>
<dbReference type="PANTHER" id="PTHR43527">
    <property type="entry name" value="4-DIPHOSPHOCYTIDYL-2-C-METHYL-D-ERYTHRITOL KINASE, CHLOROPLASTIC"/>
    <property type="match status" value="1"/>
</dbReference>
<evidence type="ECO:0000313" key="12">
    <source>
        <dbReference type="EMBL" id="MEW9624957.1"/>
    </source>
</evidence>
<evidence type="ECO:0000256" key="4">
    <source>
        <dbReference type="ARBA" id="ARBA00022679"/>
    </source>
</evidence>
<evidence type="ECO:0000256" key="5">
    <source>
        <dbReference type="ARBA" id="ARBA00022741"/>
    </source>
</evidence>
<dbReference type="InterPro" id="IPR013750">
    <property type="entry name" value="GHMP_kinase_C_dom"/>
</dbReference>
<comment type="function">
    <text evidence="10">Catalyzes the phosphorylation of the position 2 hydroxy group of 4-diphosphocytidyl-2C-methyl-D-erythritol.</text>
</comment>
<dbReference type="SUPFAM" id="SSF54211">
    <property type="entry name" value="Ribosomal protein S5 domain 2-like"/>
    <property type="match status" value="1"/>
</dbReference>
<comment type="caution">
    <text evidence="12">The sequence shown here is derived from an EMBL/GenBank/DDBJ whole genome shotgun (WGS) entry which is preliminary data.</text>
</comment>
<dbReference type="HAMAP" id="MF_00061">
    <property type="entry name" value="IspE"/>
    <property type="match status" value="1"/>
</dbReference>
<dbReference type="NCBIfam" id="TIGR00154">
    <property type="entry name" value="ispE"/>
    <property type="match status" value="1"/>
</dbReference>
<dbReference type="InterPro" id="IPR016181">
    <property type="entry name" value="Acyl_CoA_acyltransferase"/>
</dbReference>
<evidence type="ECO:0000256" key="10">
    <source>
        <dbReference type="HAMAP-Rule" id="MF_00061"/>
    </source>
</evidence>
<reference evidence="12 13" key="1">
    <citation type="submission" date="2024-06" db="EMBL/GenBank/DDBJ databases">
        <authorList>
            <person name="Woo H."/>
        </authorList>
    </citation>
    <scope>NUCLEOTIDE SEQUENCE [LARGE SCALE GENOMIC DNA]</scope>
    <source>
        <strain evidence="12 13">S2-g</strain>
    </source>
</reference>